<keyword evidence="4" id="KW-1185">Reference proteome</keyword>
<dbReference type="AlphaFoldDB" id="A0AAV3Z509"/>
<dbReference type="EMBL" id="BLXT01001947">
    <property type="protein sequence ID" value="GFN89742.1"/>
    <property type="molecule type" value="Genomic_DNA"/>
</dbReference>
<proteinExistence type="predicted"/>
<feature type="compositionally biased region" description="Low complexity" evidence="1">
    <location>
        <begin position="12"/>
        <end position="24"/>
    </location>
</feature>
<organism evidence="3 4">
    <name type="scientific">Plakobranchus ocellatus</name>
    <dbReference type="NCBI Taxonomy" id="259542"/>
    <lineage>
        <taxon>Eukaryota</taxon>
        <taxon>Metazoa</taxon>
        <taxon>Spiralia</taxon>
        <taxon>Lophotrochozoa</taxon>
        <taxon>Mollusca</taxon>
        <taxon>Gastropoda</taxon>
        <taxon>Heterobranchia</taxon>
        <taxon>Euthyneura</taxon>
        <taxon>Panpulmonata</taxon>
        <taxon>Sacoglossa</taxon>
        <taxon>Placobranchoidea</taxon>
        <taxon>Plakobranchidae</taxon>
        <taxon>Plakobranchus</taxon>
    </lineage>
</organism>
<feature type="compositionally biased region" description="Pro residues" evidence="1">
    <location>
        <begin position="32"/>
        <end position="42"/>
    </location>
</feature>
<feature type="chain" id="PRO_5043405390" evidence="2">
    <location>
        <begin position="17"/>
        <end position="219"/>
    </location>
</feature>
<dbReference type="Proteomes" id="UP000735302">
    <property type="component" value="Unassembled WGS sequence"/>
</dbReference>
<evidence type="ECO:0000313" key="4">
    <source>
        <dbReference type="Proteomes" id="UP000735302"/>
    </source>
</evidence>
<reference evidence="3 4" key="1">
    <citation type="journal article" date="2021" name="Elife">
        <title>Chloroplast acquisition without the gene transfer in kleptoplastic sea slugs, Plakobranchus ocellatus.</title>
        <authorList>
            <person name="Maeda T."/>
            <person name="Takahashi S."/>
            <person name="Yoshida T."/>
            <person name="Shimamura S."/>
            <person name="Takaki Y."/>
            <person name="Nagai Y."/>
            <person name="Toyoda A."/>
            <person name="Suzuki Y."/>
            <person name="Arimoto A."/>
            <person name="Ishii H."/>
            <person name="Satoh N."/>
            <person name="Nishiyama T."/>
            <person name="Hasebe M."/>
            <person name="Maruyama T."/>
            <person name="Minagawa J."/>
            <person name="Obokata J."/>
            <person name="Shigenobu S."/>
        </authorList>
    </citation>
    <scope>NUCLEOTIDE SEQUENCE [LARGE SCALE GENOMIC DNA]</scope>
</reference>
<gene>
    <name evidence="3" type="ORF">PoB_001624800</name>
</gene>
<evidence type="ECO:0000313" key="3">
    <source>
        <dbReference type="EMBL" id="GFN89742.1"/>
    </source>
</evidence>
<feature type="signal peptide" evidence="2">
    <location>
        <begin position="1"/>
        <end position="16"/>
    </location>
</feature>
<evidence type="ECO:0000256" key="1">
    <source>
        <dbReference type="SAM" id="MobiDB-lite"/>
    </source>
</evidence>
<accession>A0AAV3Z509</accession>
<feature type="region of interest" description="Disordered" evidence="1">
    <location>
        <begin position="12"/>
        <end position="42"/>
    </location>
</feature>
<protein>
    <submittedName>
        <fullName evidence="3">Uncharacterized protein</fullName>
    </submittedName>
</protein>
<sequence>MLVFTLMFALPTSSSPSATTSTATIGGGGGGGPPPPPPPPPPPIIINNAAAVDYDYNNNHRLFQQTTPRMSRNFRAVTRADHPRCRRLRKTLASANFWQISGPLSTFDKEFCGLFGAISQPHLHHLAAKSVPYSALAFRTSFEYGIRSVCLKHQLSKKCSFCLIAFVFFSRHFSPYRKRKEGRFAMEYPDLGVGAAVERFSKELEKGNGLGTLLIPAIS</sequence>
<name>A0AAV3Z509_9GAST</name>
<evidence type="ECO:0000256" key="2">
    <source>
        <dbReference type="SAM" id="SignalP"/>
    </source>
</evidence>
<comment type="caution">
    <text evidence="3">The sequence shown here is derived from an EMBL/GenBank/DDBJ whole genome shotgun (WGS) entry which is preliminary data.</text>
</comment>
<keyword evidence="2" id="KW-0732">Signal</keyword>
<dbReference type="SUPFAM" id="SSF101447">
    <property type="entry name" value="Formin homology 2 domain (FH2 domain)"/>
    <property type="match status" value="1"/>
</dbReference>